<comment type="caution">
    <text evidence="2">The sequence shown here is derived from an EMBL/GenBank/DDBJ whole genome shotgun (WGS) entry which is preliminary data.</text>
</comment>
<proteinExistence type="predicted"/>
<dbReference type="AlphaFoldDB" id="A0A399J655"/>
<name>A0A399J655_9MICC</name>
<feature type="region of interest" description="Disordered" evidence="1">
    <location>
        <begin position="1"/>
        <end position="40"/>
    </location>
</feature>
<evidence type="ECO:0000256" key="1">
    <source>
        <dbReference type="SAM" id="MobiDB-lite"/>
    </source>
</evidence>
<keyword evidence="3" id="KW-1185">Reference proteome</keyword>
<evidence type="ECO:0000313" key="2">
    <source>
        <dbReference type="EMBL" id="RII40891.1"/>
    </source>
</evidence>
<reference evidence="2 3" key="1">
    <citation type="submission" date="2018-07" db="EMBL/GenBank/DDBJ databases">
        <title>Arthrobacter sp. nov., isolated from raw cow's milk with high bacterial count.</title>
        <authorList>
            <person name="Hahne J."/>
            <person name="Isele D."/>
            <person name="Lipski A."/>
        </authorList>
    </citation>
    <scope>NUCLEOTIDE SEQUENCE [LARGE SCALE GENOMIC DNA]</scope>
    <source>
        <strain evidence="2 3">JZ R-35</strain>
    </source>
</reference>
<dbReference type="Proteomes" id="UP000265419">
    <property type="component" value="Unassembled WGS sequence"/>
</dbReference>
<accession>A0A399J655</accession>
<organism evidence="2 3">
    <name type="scientific">Galactobacter valiniphilus</name>
    <dbReference type="NCBI Taxonomy" id="2676122"/>
    <lineage>
        <taxon>Bacteria</taxon>
        <taxon>Bacillati</taxon>
        <taxon>Actinomycetota</taxon>
        <taxon>Actinomycetes</taxon>
        <taxon>Micrococcales</taxon>
        <taxon>Micrococcaceae</taxon>
        <taxon>Galactobacter</taxon>
    </lineage>
</organism>
<sequence length="103" mass="11528">MGAPSRRRRREGSSARSRHRRSRPARSSTRPRGRGEPWTRSGLHLRRCPVLGSWPRAFLAGAAGDEVLGQGLAHQVCFVAFLALRQDSEGILDLLRNARADDW</sequence>
<gene>
    <name evidence="2" type="ORF">DWB68_15540</name>
</gene>
<protein>
    <submittedName>
        <fullName evidence="2">Uncharacterized protein</fullName>
    </submittedName>
</protein>
<dbReference type="EMBL" id="QQXK01000053">
    <property type="protein sequence ID" value="RII40891.1"/>
    <property type="molecule type" value="Genomic_DNA"/>
</dbReference>
<feature type="compositionally biased region" description="Basic residues" evidence="1">
    <location>
        <begin position="1"/>
        <end position="32"/>
    </location>
</feature>
<evidence type="ECO:0000313" key="3">
    <source>
        <dbReference type="Proteomes" id="UP000265419"/>
    </source>
</evidence>